<dbReference type="InterPro" id="IPR013123">
    <property type="entry name" value="SpoU_subst-bd"/>
</dbReference>
<evidence type="ECO:0000256" key="1">
    <source>
        <dbReference type="ARBA" id="ARBA00022603"/>
    </source>
</evidence>
<dbReference type="CDD" id="cd18095">
    <property type="entry name" value="SpoU-like_rRNA-MTase"/>
    <property type="match status" value="1"/>
</dbReference>
<name>A0ABU1UWR6_9GAMM</name>
<dbReference type="NCBIfam" id="TIGR00186">
    <property type="entry name" value="rRNA_methyl_3"/>
    <property type="match status" value="1"/>
</dbReference>
<dbReference type="EC" id="2.1.1.185" evidence="4"/>
<dbReference type="InterPro" id="IPR029026">
    <property type="entry name" value="tRNA_m1G_MTases_N"/>
</dbReference>
<reference evidence="4 5" key="1">
    <citation type="submission" date="2023-07" db="EMBL/GenBank/DDBJ databases">
        <title>Sorghum-associated microbial communities from plants grown in Nebraska, USA.</title>
        <authorList>
            <person name="Schachtman D."/>
        </authorList>
    </citation>
    <scope>NUCLEOTIDE SEQUENCE [LARGE SCALE GENOMIC DNA]</scope>
    <source>
        <strain evidence="4 5">BE190</strain>
    </source>
</reference>
<organism evidence="4 5">
    <name type="scientific">Cellvibrio fibrivorans</name>
    <dbReference type="NCBI Taxonomy" id="126350"/>
    <lineage>
        <taxon>Bacteria</taxon>
        <taxon>Pseudomonadati</taxon>
        <taxon>Pseudomonadota</taxon>
        <taxon>Gammaproteobacteria</taxon>
        <taxon>Cellvibrionales</taxon>
        <taxon>Cellvibrionaceae</taxon>
        <taxon>Cellvibrio</taxon>
    </lineage>
</organism>
<dbReference type="SUPFAM" id="SSF55315">
    <property type="entry name" value="L30e-like"/>
    <property type="match status" value="1"/>
</dbReference>
<proteinExistence type="predicted"/>
<accession>A0ABU1UWR6</accession>
<dbReference type="Gene3D" id="3.30.1330.30">
    <property type="match status" value="1"/>
</dbReference>
<dbReference type="InterPro" id="IPR029028">
    <property type="entry name" value="Alpha/beta_knot_MTases"/>
</dbReference>
<evidence type="ECO:0000313" key="4">
    <source>
        <dbReference type="EMBL" id="MDR7089548.1"/>
    </source>
</evidence>
<keyword evidence="2 4" id="KW-0808">Transferase</keyword>
<keyword evidence="5" id="KW-1185">Reference proteome</keyword>
<dbReference type="PANTHER" id="PTHR46429:SF1">
    <property type="entry name" value="23S RRNA (GUANOSINE-2'-O-)-METHYLTRANSFERASE RLMB"/>
    <property type="match status" value="1"/>
</dbReference>
<dbReference type="Proteomes" id="UP001253595">
    <property type="component" value="Unassembled WGS sequence"/>
</dbReference>
<feature type="domain" description="RNA 2-O ribose methyltransferase substrate binding" evidence="3">
    <location>
        <begin position="23"/>
        <end position="101"/>
    </location>
</feature>
<evidence type="ECO:0000313" key="5">
    <source>
        <dbReference type="Proteomes" id="UP001253595"/>
    </source>
</evidence>
<dbReference type="InterPro" id="IPR029064">
    <property type="entry name" value="Ribosomal_eL30-like_sf"/>
</dbReference>
<dbReference type="PANTHER" id="PTHR46429">
    <property type="entry name" value="23S RRNA (GUANOSINE-2'-O-)-METHYLTRANSFERASE RLMB"/>
    <property type="match status" value="1"/>
</dbReference>
<dbReference type="GO" id="GO:0008168">
    <property type="term" value="F:methyltransferase activity"/>
    <property type="evidence" value="ECO:0007669"/>
    <property type="project" value="UniProtKB-KW"/>
</dbReference>
<sequence length="257" mass="27971">MNKPRDDSPAYLEKKRFFDSLMTVYGRKTVLEALQDPATFIYRLHLASSNKSADILDDIISLAKAKGAEIIYHERQALARISKNASQDQGVAADLQLRGYKLYDEFLAENKKKNYTLLALDGVQNPQNLGMIIRSACAGNIDGILLPQKGNAQIDPLVIKASAGTVFRAPLLRCKDLPKALGDFKQAGVIVCALSSHAATELKKFTPDAPCIYVLGNESEGVSQEVTTLCNEQICIPMNNGVESLNVAVTAALIAFK</sequence>
<dbReference type="GO" id="GO:0032259">
    <property type="term" value="P:methylation"/>
    <property type="evidence" value="ECO:0007669"/>
    <property type="project" value="UniProtKB-KW"/>
</dbReference>
<dbReference type="SMART" id="SM00967">
    <property type="entry name" value="SpoU_sub_bind"/>
    <property type="match status" value="1"/>
</dbReference>
<dbReference type="InterPro" id="IPR001537">
    <property type="entry name" value="SpoU_MeTrfase"/>
</dbReference>
<comment type="caution">
    <text evidence="4">The sequence shown here is derived from an EMBL/GenBank/DDBJ whole genome shotgun (WGS) entry which is preliminary data.</text>
</comment>
<dbReference type="SUPFAM" id="SSF75217">
    <property type="entry name" value="alpha/beta knot"/>
    <property type="match status" value="1"/>
</dbReference>
<protein>
    <submittedName>
        <fullName evidence="4">23S rRNA (Guanosine2251-2'-O)-methyltransferase</fullName>
        <ecNumber evidence="4">2.1.1.185</ecNumber>
    </submittedName>
</protein>
<dbReference type="RefSeq" id="WP_310070831.1">
    <property type="nucleotide sequence ID" value="NZ_JAVDVX010000002.1"/>
</dbReference>
<dbReference type="Pfam" id="PF00588">
    <property type="entry name" value="SpoU_methylase"/>
    <property type="match status" value="1"/>
</dbReference>
<evidence type="ECO:0000259" key="3">
    <source>
        <dbReference type="SMART" id="SM00967"/>
    </source>
</evidence>
<gene>
    <name evidence="4" type="ORF">J2X05_001554</name>
</gene>
<evidence type="ECO:0000256" key="2">
    <source>
        <dbReference type="ARBA" id="ARBA00022679"/>
    </source>
</evidence>
<dbReference type="Gene3D" id="3.40.1280.10">
    <property type="match status" value="1"/>
</dbReference>
<dbReference type="Pfam" id="PF08032">
    <property type="entry name" value="SpoU_sub_bind"/>
    <property type="match status" value="1"/>
</dbReference>
<dbReference type="EMBL" id="JAVDVX010000002">
    <property type="protein sequence ID" value="MDR7089548.1"/>
    <property type="molecule type" value="Genomic_DNA"/>
</dbReference>
<dbReference type="InterPro" id="IPR004441">
    <property type="entry name" value="rRNA_MeTrfase_TrmH"/>
</dbReference>
<keyword evidence="1 4" id="KW-0489">Methyltransferase</keyword>